<feature type="transmembrane region" description="Helical" evidence="13">
    <location>
        <begin position="20"/>
        <end position="44"/>
    </location>
</feature>
<name>A0ABQ9N4I2_HEVBR</name>
<evidence type="ECO:0000256" key="6">
    <source>
        <dbReference type="ARBA" id="ARBA00022737"/>
    </source>
</evidence>
<dbReference type="InterPro" id="IPR001611">
    <property type="entry name" value="Leu-rich_rpt"/>
</dbReference>
<feature type="binding site" evidence="12">
    <location>
        <position position="765"/>
    </location>
    <ligand>
        <name>ATP</name>
        <dbReference type="ChEBI" id="CHEBI:30616"/>
    </ligand>
</feature>
<evidence type="ECO:0000256" key="9">
    <source>
        <dbReference type="ARBA" id="ARBA00022840"/>
    </source>
</evidence>
<dbReference type="InterPro" id="IPR003591">
    <property type="entry name" value="Leu-rich_rpt_typical-subtyp"/>
</dbReference>
<dbReference type="Pfam" id="PF00069">
    <property type="entry name" value="Pkinase"/>
    <property type="match status" value="1"/>
</dbReference>
<dbReference type="Gene3D" id="3.80.10.10">
    <property type="entry name" value="Ribonuclease Inhibitor"/>
    <property type="match status" value="2"/>
</dbReference>
<sequence length="1048" mass="114799">MSLNTSSQITNKKINRLMSLSHMGLTLPCTMLCIYTSIFLLSFFASTTTDFLSLATSIASRNETDQLALLNLKAKITDDPFGVFSSWNANTHFCKWYGVACGRRHRRVTILDLSSLKLAGSISPHVGNLSFLRVLNLQNNTLSHEIPPEIGRLRRLQELRLTNNSIGGKIPSNISSCSNLNYFHLGGNHLTGEIPGEFSSLLKLVYFAAYQNNLTGGIPSSFGNLSSLKLLSLNENSLGGSIPDALGRLSNLAHLLMRNTGLSGNIPPSIFNLTSLLHIMVGHNQIQGSLPSNLGITLPNIQILDIAFNQFTGPIPASISNASNLILLQFPENKLTGQVPSLENLPMFEMLSISGNHLGSAGINDLNFLCSLINATKFRILAINRNRFGGIFPECISNLSTTTKLFYADNNLIFGSLPAGVSNLVNLEEFDMWNNQLSGNLRHSLGKLQKLVFLQLGRNKFSGEIPYSLGNLTLLTHLNLYDNNLQGNIPSSLGNCQNLLAVDISRNSLSGTIPQEITDILSLSIYLDLSQNHLIGSVPINVGNLKNLGELSLYDNVLSGEIPSTLGSCIRLEILKLQGNSFQGPIPASLSSLRGLQVMDFSHNNFSGKIPEFLATFYFLLYLNISFNDFEGVVPMKGVFENASATFIVGNNKLCGGIPQFHLPVCNFRKSVNRRLTVKLKAIISTMAGLIGTALILSFMFILRFRKKNQSLPSLTSGNSLLRVSYRNLHDATNGFSSTNLIGFGNFGTVYKGILERGGPTMAVKVLNLQHHKAEKGFMAECEAMRCIRHRNLVKLVTACSSIDYQGNDFKALVYEFMVNGSLEEWLHPPITEDGNHEAPKHLNLLQRVNIAIDVASALEYLHHHCENSIIHCDLKPSNVLLDDELTGHISDFGLAKFLSEGILNPSVNQSSSIGLRGTIGFAPPEYGLGSDVSTNGDVYSYGILLLEMFTGKRPTSDLFIEGLNLHKFVKLVLPDGVAEIVDPILLQERSEPDPKSKGTNRIMECLILIFQIGVVCSAELPGERMSIVDVVSKLCSIRNKLLGTRLH</sequence>
<dbReference type="InterPro" id="IPR011009">
    <property type="entry name" value="Kinase-like_dom_sf"/>
</dbReference>
<comment type="subcellular location">
    <subcellularLocation>
        <location evidence="1">Membrane</location>
    </subcellularLocation>
</comment>
<dbReference type="PANTHER" id="PTHR27008:SF562">
    <property type="entry name" value="PROTEIN KINASE DOMAIN-CONTAINING PROTEIN"/>
    <property type="match status" value="1"/>
</dbReference>
<evidence type="ECO:0000256" key="10">
    <source>
        <dbReference type="ARBA" id="ARBA00022989"/>
    </source>
</evidence>
<reference evidence="15" key="1">
    <citation type="journal article" date="2023" name="Plant Biotechnol. J.">
        <title>Chromosome-level wild Hevea brasiliensis genome provides new tools for genomic-assisted breeding and valuable loci to elevate rubber yield.</title>
        <authorList>
            <person name="Cheng H."/>
            <person name="Song X."/>
            <person name="Hu Y."/>
            <person name="Wu T."/>
            <person name="Yang Q."/>
            <person name="An Z."/>
            <person name="Feng S."/>
            <person name="Deng Z."/>
            <person name="Wu W."/>
            <person name="Zeng X."/>
            <person name="Tu M."/>
            <person name="Wang X."/>
            <person name="Huang H."/>
        </authorList>
    </citation>
    <scope>NUCLEOTIDE SEQUENCE</scope>
    <source>
        <strain evidence="15">MT/VB/25A 57/8</strain>
    </source>
</reference>
<evidence type="ECO:0000313" key="15">
    <source>
        <dbReference type="EMBL" id="KAJ9186567.1"/>
    </source>
</evidence>
<keyword evidence="6" id="KW-0677">Repeat</keyword>
<comment type="similarity">
    <text evidence="2">Belongs to the protein kinase superfamily. Ser/Thr protein kinase family.</text>
</comment>
<evidence type="ECO:0000256" key="12">
    <source>
        <dbReference type="PROSITE-ProRule" id="PRU10141"/>
    </source>
</evidence>
<keyword evidence="3" id="KW-0433">Leucine-rich repeat</keyword>
<protein>
    <recommendedName>
        <fullName evidence="14">Protein kinase domain-containing protein</fullName>
    </recommendedName>
</protein>
<dbReference type="PANTHER" id="PTHR27008">
    <property type="entry name" value="OS04G0122200 PROTEIN"/>
    <property type="match status" value="1"/>
</dbReference>
<keyword evidence="8" id="KW-0418">Kinase</keyword>
<dbReference type="Pfam" id="PF08263">
    <property type="entry name" value="LRRNT_2"/>
    <property type="match status" value="1"/>
</dbReference>
<keyword evidence="4" id="KW-0808">Transferase</keyword>
<dbReference type="Pfam" id="PF00560">
    <property type="entry name" value="LRR_1"/>
    <property type="match status" value="10"/>
</dbReference>
<dbReference type="PROSITE" id="PS00108">
    <property type="entry name" value="PROTEIN_KINASE_ST"/>
    <property type="match status" value="1"/>
</dbReference>
<feature type="domain" description="Protein kinase" evidence="14">
    <location>
        <begin position="736"/>
        <end position="1048"/>
    </location>
</feature>
<dbReference type="InterPro" id="IPR000719">
    <property type="entry name" value="Prot_kinase_dom"/>
</dbReference>
<dbReference type="PROSITE" id="PS00107">
    <property type="entry name" value="PROTEIN_KINASE_ATP"/>
    <property type="match status" value="1"/>
</dbReference>
<dbReference type="Proteomes" id="UP001174677">
    <property type="component" value="Chromosome 2"/>
</dbReference>
<dbReference type="InterPro" id="IPR013210">
    <property type="entry name" value="LRR_N_plant-typ"/>
</dbReference>
<organism evidence="15 16">
    <name type="scientific">Hevea brasiliensis</name>
    <name type="common">Para rubber tree</name>
    <name type="synonym">Siphonia brasiliensis</name>
    <dbReference type="NCBI Taxonomy" id="3981"/>
    <lineage>
        <taxon>Eukaryota</taxon>
        <taxon>Viridiplantae</taxon>
        <taxon>Streptophyta</taxon>
        <taxon>Embryophyta</taxon>
        <taxon>Tracheophyta</taxon>
        <taxon>Spermatophyta</taxon>
        <taxon>Magnoliopsida</taxon>
        <taxon>eudicotyledons</taxon>
        <taxon>Gunneridae</taxon>
        <taxon>Pentapetalae</taxon>
        <taxon>rosids</taxon>
        <taxon>fabids</taxon>
        <taxon>Malpighiales</taxon>
        <taxon>Euphorbiaceae</taxon>
        <taxon>Crotonoideae</taxon>
        <taxon>Micrandreae</taxon>
        <taxon>Hevea</taxon>
    </lineage>
</organism>
<dbReference type="SUPFAM" id="SSF56112">
    <property type="entry name" value="Protein kinase-like (PK-like)"/>
    <property type="match status" value="1"/>
</dbReference>
<evidence type="ECO:0000313" key="16">
    <source>
        <dbReference type="Proteomes" id="UP001174677"/>
    </source>
</evidence>
<dbReference type="Gene3D" id="3.30.200.20">
    <property type="entry name" value="Phosphorylase Kinase, domain 1"/>
    <property type="match status" value="1"/>
</dbReference>
<evidence type="ECO:0000256" key="11">
    <source>
        <dbReference type="ARBA" id="ARBA00023136"/>
    </source>
</evidence>
<keyword evidence="5 13" id="KW-0812">Transmembrane</keyword>
<dbReference type="InterPro" id="IPR008271">
    <property type="entry name" value="Ser/Thr_kinase_AS"/>
</dbReference>
<evidence type="ECO:0000256" key="7">
    <source>
        <dbReference type="ARBA" id="ARBA00022741"/>
    </source>
</evidence>
<evidence type="ECO:0000256" key="2">
    <source>
        <dbReference type="ARBA" id="ARBA00008684"/>
    </source>
</evidence>
<evidence type="ECO:0000256" key="1">
    <source>
        <dbReference type="ARBA" id="ARBA00004370"/>
    </source>
</evidence>
<dbReference type="SUPFAM" id="SSF52058">
    <property type="entry name" value="L domain-like"/>
    <property type="match status" value="2"/>
</dbReference>
<evidence type="ECO:0000256" key="3">
    <source>
        <dbReference type="ARBA" id="ARBA00022614"/>
    </source>
</evidence>
<gene>
    <name evidence="15" type="ORF">P3X46_002124</name>
</gene>
<dbReference type="Gene3D" id="1.10.510.10">
    <property type="entry name" value="Transferase(Phosphotransferase) domain 1"/>
    <property type="match status" value="1"/>
</dbReference>
<evidence type="ECO:0000256" key="8">
    <source>
        <dbReference type="ARBA" id="ARBA00022777"/>
    </source>
</evidence>
<keyword evidence="16" id="KW-1185">Reference proteome</keyword>
<dbReference type="InterPro" id="IPR051809">
    <property type="entry name" value="Plant_receptor-like_S/T_kinase"/>
</dbReference>
<keyword evidence="9 12" id="KW-0067">ATP-binding</keyword>
<feature type="transmembrane region" description="Helical" evidence="13">
    <location>
        <begin position="682"/>
        <end position="703"/>
    </location>
</feature>
<dbReference type="InterPro" id="IPR017441">
    <property type="entry name" value="Protein_kinase_ATP_BS"/>
</dbReference>
<proteinExistence type="inferred from homology"/>
<dbReference type="SMART" id="SM00369">
    <property type="entry name" value="LRR_TYP"/>
    <property type="match status" value="8"/>
</dbReference>
<dbReference type="InterPro" id="IPR032675">
    <property type="entry name" value="LRR_dom_sf"/>
</dbReference>
<dbReference type="EMBL" id="JARPOI010000002">
    <property type="protein sequence ID" value="KAJ9186567.1"/>
    <property type="molecule type" value="Genomic_DNA"/>
</dbReference>
<keyword evidence="7 12" id="KW-0547">Nucleotide-binding</keyword>
<dbReference type="PROSITE" id="PS50011">
    <property type="entry name" value="PROTEIN_KINASE_DOM"/>
    <property type="match status" value="1"/>
</dbReference>
<evidence type="ECO:0000259" key="14">
    <source>
        <dbReference type="PROSITE" id="PS50011"/>
    </source>
</evidence>
<evidence type="ECO:0000256" key="4">
    <source>
        <dbReference type="ARBA" id="ARBA00022679"/>
    </source>
</evidence>
<keyword evidence="11 13" id="KW-0472">Membrane</keyword>
<evidence type="ECO:0000256" key="13">
    <source>
        <dbReference type="SAM" id="Phobius"/>
    </source>
</evidence>
<comment type="caution">
    <text evidence="15">The sequence shown here is derived from an EMBL/GenBank/DDBJ whole genome shotgun (WGS) entry which is preliminary data.</text>
</comment>
<keyword evidence="10 13" id="KW-1133">Transmembrane helix</keyword>
<dbReference type="SMART" id="SM00220">
    <property type="entry name" value="S_TKc"/>
    <property type="match status" value="1"/>
</dbReference>
<evidence type="ECO:0000256" key="5">
    <source>
        <dbReference type="ARBA" id="ARBA00022692"/>
    </source>
</evidence>
<accession>A0ABQ9N4I2</accession>